<organism evidence="2 3">
    <name type="scientific">Phytophthora cactorum</name>
    <dbReference type="NCBI Taxonomy" id="29920"/>
    <lineage>
        <taxon>Eukaryota</taxon>
        <taxon>Sar</taxon>
        <taxon>Stramenopiles</taxon>
        <taxon>Oomycota</taxon>
        <taxon>Peronosporomycetes</taxon>
        <taxon>Peronosporales</taxon>
        <taxon>Peronosporaceae</taxon>
        <taxon>Phytophthora</taxon>
    </lineage>
</organism>
<dbReference type="EMBL" id="RCML01000969">
    <property type="protein sequence ID" value="KAG2966973.1"/>
    <property type="molecule type" value="Genomic_DNA"/>
</dbReference>
<reference evidence="2" key="1">
    <citation type="submission" date="2018-10" db="EMBL/GenBank/DDBJ databases">
        <title>Effector identification in a new, highly contiguous assembly of the strawberry crown rot pathogen Phytophthora cactorum.</title>
        <authorList>
            <person name="Armitage A.D."/>
            <person name="Nellist C.F."/>
            <person name="Bates H."/>
            <person name="Vickerstaff R.J."/>
            <person name="Harrison R.J."/>
        </authorList>
    </citation>
    <scope>NUCLEOTIDE SEQUENCE</scope>
    <source>
        <strain evidence="1">4040</strain>
        <strain evidence="2">P415</strain>
    </source>
</reference>
<name>A0A8T1F7S1_9STRA</name>
<gene>
    <name evidence="1" type="ORF">PC117_g20857</name>
    <name evidence="2" type="ORF">PC118_g18852</name>
</gene>
<evidence type="ECO:0000313" key="2">
    <source>
        <dbReference type="EMBL" id="KAG2966973.1"/>
    </source>
</evidence>
<accession>A0A8T1F7S1</accession>
<protein>
    <submittedName>
        <fullName evidence="2">Uncharacterized protein</fullName>
    </submittedName>
</protein>
<dbReference type="Proteomes" id="UP000736787">
    <property type="component" value="Unassembled WGS sequence"/>
</dbReference>
<dbReference type="Proteomes" id="UP000697107">
    <property type="component" value="Unassembled WGS sequence"/>
</dbReference>
<evidence type="ECO:0000313" key="3">
    <source>
        <dbReference type="Proteomes" id="UP000697107"/>
    </source>
</evidence>
<evidence type="ECO:0000313" key="1">
    <source>
        <dbReference type="EMBL" id="KAG2904980.1"/>
    </source>
</evidence>
<dbReference type="EMBL" id="RCMK01001003">
    <property type="protein sequence ID" value="KAG2904980.1"/>
    <property type="molecule type" value="Genomic_DNA"/>
</dbReference>
<dbReference type="AlphaFoldDB" id="A0A8T1F7S1"/>
<sequence length="176" mass="19190">MHTGHALGKIATNTRSRCTHTCAGKGKRRRATCEWSKLAEIFHEFHVVFGLCSGTSGLDCRERPSVVGRFLGVAELGSLGFRSVSEICPLNAAWRYCFDWSSAIRDTIFSSSGAYSSRSTSSEMDACEFCDGIPSPSSPDAVGTTVAEVMPRTIYRQPGAVGCCYDQANLKRFNRV</sequence>
<comment type="caution">
    <text evidence="2">The sequence shown here is derived from an EMBL/GenBank/DDBJ whole genome shotgun (WGS) entry which is preliminary data.</text>
</comment>
<proteinExistence type="predicted"/>